<dbReference type="InterPro" id="IPR016040">
    <property type="entry name" value="NAD(P)-bd_dom"/>
</dbReference>
<feature type="domain" description="NAD(P)-binding" evidence="2">
    <location>
        <begin position="7"/>
        <end position="218"/>
    </location>
</feature>
<dbReference type="AlphaFoldDB" id="A0AAD5WNJ2"/>
<dbReference type="GO" id="GO:0004074">
    <property type="term" value="F:biliverdin reductase [NAD(P)H] activity"/>
    <property type="evidence" value="ECO:0007669"/>
    <property type="project" value="TreeGrafter"/>
</dbReference>
<dbReference type="Proteomes" id="UP001201980">
    <property type="component" value="Unassembled WGS sequence"/>
</dbReference>
<dbReference type="Pfam" id="PF13460">
    <property type="entry name" value="NAD_binding_10"/>
    <property type="match status" value="1"/>
</dbReference>
<dbReference type="EMBL" id="JAKWBI020000384">
    <property type="protein sequence ID" value="KAJ2895683.1"/>
    <property type="molecule type" value="Genomic_DNA"/>
</dbReference>
<dbReference type="Gene3D" id="3.40.50.720">
    <property type="entry name" value="NAD(P)-binding Rossmann-like Domain"/>
    <property type="match status" value="1"/>
</dbReference>
<keyword evidence="4" id="KW-1185">Reference proteome</keyword>
<sequence>MHILVMGGSGRIGKLVIDEAIKRGHTITALVRDESKLEKKEGLILVKGDPKVPSDLSPAFTPTPDAVITALAARRQTDSPFSQPSAESPPRLMADIQANLVQQIRNSAPTKKLVVLSMAGCGDSRDGLPMVTKLFFAWSPMRHQLVDHDLVDTETRKAREASKKDGGDFDFTLVRPVMFSDGDATEVKVWPESGSGVGLTSKITRKSVAAFMVDAAEKEEWNGKAPVISN</sequence>
<dbReference type="SUPFAM" id="SSF51735">
    <property type="entry name" value="NAD(P)-binding Rossmann-fold domains"/>
    <property type="match status" value="1"/>
</dbReference>
<accession>A0AAD5WNJ2</accession>
<comment type="similarity">
    <text evidence="1">Belongs to the avfA family.</text>
</comment>
<comment type="caution">
    <text evidence="3">The sequence shown here is derived from an EMBL/GenBank/DDBJ whole genome shotgun (WGS) entry which is preliminary data.</text>
</comment>
<name>A0AAD5WNJ2_9PEZI</name>
<evidence type="ECO:0000313" key="4">
    <source>
        <dbReference type="Proteomes" id="UP001201980"/>
    </source>
</evidence>
<proteinExistence type="inferred from homology"/>
<evidence type="ECO:0000256" key="1">
    <source>
        <dbReference type="ARBA" id="ARBA00038376"/>
    </source>
</evidence>
<evidence type="ECO:0000313" key="3">
    <source>
        <dbReference type="EMBL" id="KAJ2895683.1"/>
    </source>
</evidence>
<dbReference type="PANTHER" id="PTHR43355">
    <property type="entry name" value="FLAVIN REDUCTASE (NADPH)"/>
    <property type="match status" value="1"/>
</dbReference>
<protein>
    <recommendedName>
        <fullName evidence="2">NAD(P)-binding domain-containing protein</fullName>
    </recommendedName>
</protein>
<reference evidence="3" key="1">
    <citation type="submission" date="2022-07" db="EMBL/GenBank/DDBJ databases">
        <title>Draft genome sequence of Zalerion maritima ATCC 34329, a (micro)plastics degrading marine fungus.</title>
        <authorList>
            <person name="Paco A."/>
            <person name="Goncalves M.F.M."/>
            <person name="Rocha-Santos T.A.P."/>
            <person name="Alves A."/>
        </authorList>
    </citation>
    <scope>NUCLEOTIDE SEQUENCE</scope>
    <source>
        <strain evidence="3">ATCC 34329</strain>
    </source>
</reference>
<dbReference type="InterPro" id="IPR036291">
    <property type="entry name" value="NAD(P)-bd_dom_sf"/>
</dbReference>
<organism evidence="3 4">
    <name type="scientific">Zalerion maritima</name>
    <dbReference type="NCBI Taxonomy" id="339359"/>
    <lineage>
        <taxon>Eukaryota</taxon>
        <taxon>Fungi</taxon>
        <taxon>Dikarya</taxon>
        <taxon>Ascomycota</taxon>
        <taxon>Pezizomycotina</taxon>
        <taxon>Sordariomycetes</taxon>
        <taxon>Lulworthiomycetidae</taxon>
        <taxon>Lulworthiales</taxon>
        <taxon>Lulworthiaceae</taxon>
        <taxon>Zalerion</taxon>
    </lineage>
</organism>
<evidence type="ECO:0000259" key="2">
    <source>
        <dbReference type="Pfam" id="PF13460"/>
    </source>
</evidence>
<dbReference type="PANTHER" id="PTHR43355:SF2">
    <property type="entry name" value="FLAVIN REDUCTASE (NADPH)"/>
    <property type="match status" value="1"/>
</dbReference>
<dbReference type="InterPro" id="IPR051606">
    <property type="entry name" value="Polyketide_Oxido-like"/>
</dbReference>
<dbReference type="GO" id="GO:0042602">
    <property type="term" value="F:riboflavin reductase (NADPH) activity"/>
    <property type="evidence" value="ECO:0007669"/>
    <property type="project" value="TreeGrafter"/>
</dbReference>
<gene>
    <name evidence="3" type="ORF">MKZ38_006265</name>
</gene>